<feature type="transmembrane region" description="Helical" evidence="9">
    <location>
        <begin position="135"/>
        <end position="160"/>
    </location>
</feature>
<comment type="subcellular location">
    <subcellularLocation>
        <location evidence="9">Cell membrane</location>
        <topology evidence="9">Multi-pass membrane protein</topology>
    </subcellularLocation>
</comment>
<keyword evidence="5 9" id="KW-0630">Potassium</keyword>
<evidence type="ECO:0000256" key="1">
    <source>
        <dbReference type="ARBA" id="ARBA00022448"/>
    </source>
</evidence>
<dbReference type="EMBL" id="LAQT01000006">
    <property type="protein sequence ID" value="KPC53510.1"/>
    <property type="molecule type" value="Genomic_DNA"/>
</dbReference>
<keyword evidence="4 9" id="KW-0812">Transmembrane</keyword>
<evidence type="ECO:0000256" key="5">
    <source>
        <dbReference type="ARBA" id="ARBA00022958"/>
    </source>
</evidence>
<dbReference type="HAMAP" id="MF_00275">
    <property type="entry name" value="KdpA"/>
    <property type="match status" value="1"/>
</dbReference>
<feature type="transmembrane region" description="Helical" evidence="9">
    <location>
        <begin position="63"/>
        <end position="84"/>
    </location>
</feature>
<accession>A0A0N0GPA8</accession>
<dbReference type="InterPro" id="IPR004623">
    <property type="entry name" value="KdpA"/>
</dbReference>
<feature type="transmembrane region" description="Helical" evidence="9">
    <location>
        <begin position="560"/>
        <end position="582"/>
    </location>
</feature>
<evidence type="ECO:0000313" key="11">
    <source>
        <dbReference type="Proteomes" id="UP000037939"/>
    </source>
</evidence>
<comment type="subunit">
    <text evidence="9">The system is composed of three essential subunits: KdpA, KdpB and KdpC.</text>
</comment>
<organism evidence="10 11">
    <name type="scientific">Amantichitinum ursilacus</name>
    <dbReference type="NCBI Taxonomy" id="857265"/>
    <lineage>
        <taxon>Bacteria</taxon>
        <taxon>Pseudomonadati</taxon>
        <taxon>Pseudomonadota</taxon>
        <taxon>Betaproteobacteria</taxon>
        <taxon>Neisseriales</taxon>
        <taxon>Chitinibacteraceae</taxon>
        <taxon>Amantichitinum</taxon>
    </lineage>
</organism>
<keyword evidence="3 9" id="KW-0633">Potassium transport</keyword>
<protein>
    <recommendedName>
        <fullName evidence="9">Potassium-transporting ATPase potassium-binding subunit</fullName>
    </recommendedName>
    <alternativeName>
        <fullName evidence="9">ATP phosphohydrolase [potassium-transporting] A chain</fullName>
    </alternativeName>
    <alternativeName>
        <fullName evidence="9">Potassium-binding and translocating subunit A</fullName>
    </alternativeName>
    <alternativeName>
        <fullName evidence="9">Potassium-translocating ATPase A chain</fullName>
    </alternativeName>
</protein>
<dbReference type="Proteomes" id="UP000037939">
    <property type="component" value="Unassembled WGS sequence"/>
</dbReference>
<dbReference type="PANTHER" id="PTHR30607">
    <property type="entry name" value="POTASSIUM-TRANSPORTING ATPASE A CHAIN"/>
    <property type="match status" value="1"/>
</dbReference>
<feature type="transmembrane region" description="Helical" evidence="9">
    <location>
        <begin position="313"/>
        <end position="334"/>
    </location>
</feature>
<dbReference type="GO" id="GO:0016787">
    <property type="term" value="F:hydrolase activity"/>
    <property type="evidence" value="ECO:0007669"/>
    <property type="project" value="UniProtKB-KW"/>
</dbReference>
<dbReference type="PIRSF" id="PIRSF001294">
    <property type="entry name" value="K_ATPaseA"/>
    <property type="match status" value="1"/>
</dbReference>
<feature type="transmembrane region" description="Helical" evidence="9">
    <location>
        <begin position="517"/>
        <end position="539"/>
    </location>
</feature>
<dbReference type="GO" id="GO:0005886">
    <property type="term" value="C:plasma membrane"/>
    <property type="evidence" value="ECO:0007669"/>
    <property type="project" value="UniProtKB-SubCell"/>
</dbReference>
<comment type="caution">
    <text evidence="10">The sequence shown here is derived from an EMBL/GenBank/DDBJ whole genome shotgun (WGS) entry which is preliminary data.</text>
</comment>
<evidence type="ECO:0000256" key="4">
    <source>
        <dbReference type="ARBA" id="ARBA00022692"/>
    </source>
</evidence>
<evidence type="ECO:0000256" key="7">
    <source>
        <dbReference type="ARBA" id="ARBA00023065"/>
    </source>
</evidence>
<dbReference type="PANTHER" id="PTHR30607:SF2">
    <property type="entry name" value="POTASSIUM-TRANSPORTING ATPASE POTASSIUM-BINDING SUBUNIT"/>
    <property type="match status" value="1"/>
</dbReference>
<keyword evidence="7 9" id="KW-0406">Ion transport</keyword>
<keyword evidence="10" id="KW-0378">Hydrolase</keyword>
<dbReference type="AlphaFoldDB" id="A0A0N0GPA8"/>
<evidence type="ECO:0000256" key="8">
    <source>
        <dbReference type="ARBA" id="ARBA00023136"/>
    </source>
</evidence>
<dbReference type="STRING" id="857265.WG78_08315"/>
<feature type="transmembrane region" description="Helical" evidence="9">
    <location>
        <begin position="180"/>
        <end position="199"/>
    </location>
</feature>
<evidence type="ECO:0000256" key="9">
    <source>
        <dbReference type="HAMAP-Rule" id="MF_00275"/>
    </source>
</evidence>
<proteinExistence type="inferred from homology"/>
<sequence length="598" mass="63375">MNSSIVFQTGLYLLILAALAWPLSRYLASLLDGSLAARHGWIGQVDRAVCRLLGTDAEEDMSWWRYAMALLLFHVAGTVFVYALQRLQGVLPLNPQQLGAISPDSSFNTAISFLTNTNWQGYAGESTMSNLTQMLALAVQNFVSAATGIAVVCALIRGFVRRKASGVGNAWLDLHRATTWLLLPLSIVLALALVSQGVIQNFKPNQTAQLTEAVVYQQPKTGADGQPLKDAKGNPVLETVKASTQTLPMGPVASQEAIKMLGTNGGGFFNANSAHPYENPTPLANFLQMLAIFLIPAALVFMFGRWVGDWRQGATIIAAMTLLFVAMVGVEYWAESHANPLLVQLGMDGHAGNLEGKETRFGLAASALFTVITTAASCGAVNTMHDSLMPLGGLVPMWLMKLGEVVFGGVGAGLYGMLIYAILAVFLSGLMIGRTPEYLGKKIDAFEMKMVAFAILATPMLVLGGTALSVMLDVGKAGMANPGAHGFSEVLYAFTSAANNNGSAFAGLSANTPYYNLMLAIAMWVGRFTVIVPVLAIAGRLASKPRLAVTAGTLPTHGPLFTALLIGTVVIVGALTYIPALALGPIVEHLQLFGEVAR</sequence>
<comment type="function">
    <text evidence="9">Part of the high-affinity ATP-driven potassium transport (or Kdp) system, which catalyzes the hydrolysis of ATP coupled with the electrogenic transport of potassium into the cytoplasm. This subunit binds the extracellular potassium ions and delivers the ions to the membrane domain of KdpB through an intramembrane tunnel.</text>
</comment>
<name>A0A0N0GPA8_9NEIS</name>
<feature type="transmembrane region" description="Helical" evidence="9">
    <location>
        <begin position="405"/>
        <end position="430"/>
    </location>
</feature>
<dbReference type="GO" id="GO:0030955">
    <property type="term" value="F:potassium ion binding"/>
    <property type="evidence" value="ECO:0007669"/>
    <property type="project" value="UniProtKB-UniRule"/>
</dbReference>
<dbReference type="OrthoDB" id="9763796at2"/>
<dbReference type="Pfam" id="PF03814">
    <property type="entry name" value="KdpA"/>
    <property type="match status" value="1"/>
</dbReference>
<dbReference type="NCBIfam" id="TIGR00680">
    <property type="entry name" value="kdpA"/>
    <property type="match status" value="1"/>
</dbReference>
<keyword evidence="2 9" id="KW-1003">Cell membrane</keyword>
<keyword evidence="1 9" id="KW-0813">Transport</keyword>
<dbReference type="GO" id="GO:0008556">
    <property type="term" value="F:P-type potassium transmembrane transporter activity"/>
    <property type="evidence" value="ECO:0007669"/>
    <property type="project" value="InterPro"/>
</dbReference>
<keyword evidence="8 9" id="KW-0472">Membrane</keyword>
<reference evidence="10 11" key="1">
    <citation type="submission" date="2015-07" db="EMBL/GenBank/DDBJ databases">
        <title>Draft genome sequence of the Amantichitinum ursilacus IGB-41, a new chitin-degrading bacterium.</title>
        <authorList>
            <person name="Kirstahler P."/>
            <person name="Guenther M."/>
            <person name="Grumaz C."/>
            <person name="Rupp S."/>
            <person name="Zibek S."/>
            <person name="Sohn K."/>
        </authorList>
    </citation>
    <scope>NUCLEOTIDE SEQUENCE [LARGE SCALE GENOMIC DNA]</scope>
    <source>
        <strain evidence="10 11">IGB-41</strain>
    </source>
</reference>
<dbReference type="PATRIC" id="fig|857265.3.peg.1705"/>
<evidence type="ECO:0000256" key="2">
    <source>
        <dbReference type="ARBA" id="ARBA00022475"/>
    </source>
</evidence>
<dbReference type="RefSeq" id="WP_053937330.1">
    <property type="nucleotide sequence ID" value="NZ_LAQT01000006.1"/>
</dbReference>
<feature type="transmembrane region" description="Helical" evidence="9">
    <location>
        <begin position="286"/>
        <end position="307"/>
    </location>
</feature>
<evidence type="ECO:0000256" key="6">
    <source>
        <dbReference type="ARBA" id="ARBA00022989"/>
    </source>
</evidence>
<comment type="similarity">
    <text evidence="9">Belongs to the KdpA family.</text>
</comment>
<keyword evidence="6 9" id="KW-1133">Transmembrane helix</keyword>
<feature type="transmembrane region" description="Helical" evidence="9">
    <location>
        <begin position="451"/>
        <end position="472"/>
    </location>
</feature>
<gene>
    <name evidence="9 10" type="primary">kdpA</name>
    <name evidence="10" type="ORF">WG78_08315</name>
</gene>
<evidence type="ECO:0000313" key="10">
    <source>
        <dbReference type="EMBL" id="KPC53510.1"/>
    </source>
</evidence>
<comment type="caution">
    <text evidence="9">Lacks conserved residue(s) required for the propagation of feature annotation.</text>
</comment>
<keyword evidence="11" id="KW-1185">Reference proteome</keyword>
<evidence type="ECO:0000256" key="3">
    <source>
        <dbReference type="ARBA" id="ARBA00022538"/>
    </source>
</evidence>